<dbReference type="RefSeq" id="WP_149286661.1">
    <property type="nucleotide sequence ID" value="NZ_CP038437.2"/>
</dbReference>
<dbReference type="SUPFAM" id="SSF53474">
    <property type="entry name" value="alpha/beta-Hydrolases"/>
    <property type="match status" value="1"/>
</dbReference>
<dbReference type="InterPro" id="IPR051044">
    <property type="entry name" value="MAG_DAG_Lipase"/>
</dbReference>
<gene>
    <name evidence="3" type="ORF">E4T21_19715</name>
</gene>
<organism evidence="3 4">
    <name type="scientific">Halomonas binhaiensis</name>
    <dbReference type="NCBI Taxonomy" id="2562282"/>
    <lineage>
        <taxon>Bacteria</taxon>
        <taxon>Pseudomonadati</taxon>
        <taxon>Pseudomonadota</taxon>
        <taxon>Gammaproteobacteria</taxon>
        <taxon>Oceanospirillales</taxon>
        <taxon>Halomonadaceae</taxon>
        <taxon>Halomonas</taxon>
    </lineage>
</organism>
<keyword evidence="4" id="KW-1185">Reference proteome</keyword>
<reference evidence="3" key="1">
    <citation type="submission" date="2021-02" db="EMBL/GenBank/DDBJ databases">
        <title>Strain Y2R2, a novel species of the genus Halomonas.</title>
        <authorList>
            <person name="Huang H."/>
        </authorList>
    </citation>
    <scope>NUCLEOTIDE SEQUENCE</scope>
    <source>
        <strain evidence="3">Y2R2</strain>
    </source>
</reference>
<keyword evidence="3" id="KW-0378">Hydrolase</keyword>
<evidence type="ECO:0000256" key="1">
    <source>
        <dbReference type="SAM" id="MobiDB-lite"/>
    </source>
</evidence>
<dbReference type="GO" id="GO:0016787">
    <property type="term" value="F:hydrolase activity"/>
    <property type="evidence" value="ECO:0007669"/>
    <property type="project" value="UniProtKB-KW"/>
</dbReference>
<dbReference type="OrthoDB" id="5614837at2"/>
<feature type="region of interest" description="Disordered" evidence="1">
    <location>
        <begin position="315"/>
        <end position="334"/>
    </location>
</feature>
<feature type="domain" description="Serine aminopeptidase S33" evidence="2">
    <location>
        <begin position="67"/>
        <end position="296"/>
    </location>
</feature>
<evidence type="ECO:0000259" key="2">
    <source>
        <dbReference type="Pfam" id="PF12146"/>
    </source>
</evidence>
<dbReference type="Proteomes" id="UP000324285">
    <property type="component" value="Chromosome"/>
</dbReference>
<dbReference type="KEGG" id="hbh:E4T21_19715"/>
<dbReference type="Pfam" id="PF12146">
    <property type="entry name" value="Hydrolase_4"/>
    <property type="match status" value="1"/>
</dbReference>
<proteinExistence type="predicted"/>
<dbReference type="InterPro" id="IPR029058">
    <property type="entry name" value="AB_hydrolase_fold"/>
</dbReference>
<evidence type="ECO:0000313" key="4">
    <source>
        <dbReference type="Proteomes" id="UP000324285"/>
    </source>
</evidence>
<dbReference type="Gene3D" id="3.40.50.1820">
    <property type="entry name" value="alpha/beta hydrolase"/>
    <property type="match status" value="1"/>
</dbReference>
<evidence type="ECO:0000313" key="3">
    <source>
        <dbReference type="EMBL" id="QEM83539.1"/>
    </source>
</evidence>
<feature type="compositionally biased region" description="Low complexity" evidence="1">
    <location>
        <begin position="319"/>
        <end position="334"/>
    </location>
</feature>
<accession>A0A5C1NNX1</accession>
<dbReference type="AlphaFoldDB" id="A0A5C1NNX1"/>
<name>A0A5C1NNX1_9GAMM</name>
<protein>
    <submittedName>
        <fullName evidence="3">Alpha/beta hydrolase</fullName>
    </submittedName>
</protein>
<dbReference type="PANTHER" id="PTHR11614">
    <property type="entry name" value="PHOSPHOLIPASE-RELATED"/>
    <property type="match status" value="1"/>
</dbReference>
<dbReference type="EMBL" id="CP038437">
    <property type="protein sequence ID" value="QEM83539.1"/>
    <property type="molecule type" value="Genomic_DNA"/>
</dbReference>
<sequence length="334" mass="37466">MTDFTSLEEITTLLSVGPDTLGNGSPLASYLAHYRLAKLHQDGISLQVGNITTARFRLWTQVWTPPAPRGTAIIVHGYYDHLGLYCHLLKLLLDEGLQVVLWDLPGHGLSSGERADIDDFDDYIDCLKSIQQYLDSEGLATGPWIGLGQSTGAAILSTDALTRGDDGHWSALVLLAPLVRPMGWTRAAWVHSLVGPFIGSVPRRFRANTNDADFATFLREHDPLQPVRLPTSWVSAMRRWIPRLMELPPNHIPTLILQGDQDLTVDGNWNLRVLEKKFLNARVHRHNDARHHLVNEAAPIRDELFKHVRDFLNERLPPSNRNANSRCSSAQDTH</sequence>
<dbReference type="InterPro" id="IPR022742">
    <property type="entry name" value="Hydrolase_4"/>
</dbReference>